<dbReference type="Gene3D" id="2.30.110.10">
    <property type="entry name" value="Electron Transport, Fmn-binding Protein, Chain A"/>
    <property type="match status" value="1"/>
</dbReference>
<sequence>MSEPSPWHPGETAIQATVGAVERMAEVGRRVVRTAMPDQHRAFFAQLPVVVAGSVDAGGAVWATLLAGPPGFLAAPTPTELTLAARPDPADPAAEGLRPGEAVGLLGIALDTRRRNRANGVLVPSADGSLRIAVTQSFGNCPQYITLRDTIPAADPGESRAGPVEESAGLDAAARALIAAADTFFVATYADTDGGRQVDVSHRGGRPGFVRVDPDGTLTVPDFSGNLFFATLGNIWLNGRAGLVFPDFATGDLLQLTGAAEVILDSPEIAAVRGAERLWRVRPHRVVRRRGALPMRWSDRPAGASPQALATGAWPDAAATGWRPYRVTRIVEESRTIRSFHLAPADGAGPDPFLAGQHLPIRVTLPGADAPVARTYTLSAAPSDDGYRLSVKREGAVSRHLHDAIRVGDGIEARAPAGRFTIAAGAARPAVLQAGGVGITPLLAMLRHVVHEGARTGRTRPVTLVYAARSLAERAFDGELAALVAAAHGAVRLVRVLGDVAGARAGRDYDAAGRIDAALVARHAPLAEAEVFLCGPAAFTQALYDALRARGVPDARIRAEAFGPAALVRTGAAPRQLPATGPVPVAFLDAAREARWTPEAGSLLDLAEAQGLAPAFACREGWCGTCRTRLVAGAVTYPRAPAAAIAEGEVLPCCAVPATGADRVSLAL</sequence>
<dbReference type="PRINTS" id="PR00410">
    <property type="entry name" value="PHEHYDRXLASE"/>
</dbReference>
<dbReference type="EMBL" id="LWHQ01000029">
    <property type="protein sequence ID" value="OAS23784.1"/>
    <property type="molecule type" value="Genomic_DNA"/>
</dbReference>
<dbReference type="STRING" id="427683.A5481_16130"/>
<evidence type="ECO:0000313" key="4">
    <source>
        <dbReference type="Proteomes" id="UP000078316"/>
    </source>
</evidence>
<dbReference type="PROSITE" id="PS51384">
    <property type="entry name" value="FAD_FR"/>
    <property type="match status" value="1"/>
</dbReference>
<evidence type="ECO:0000313" key="3">
    <source>
        <dbReference type="EMBL" id="OAS23784.1"/>
    </source>
</evidence>
<dbReference type="PANTHER" id="PTHR42815">
    <property type="entry name" value="FAD-BINDING, PUTATIVE (AFU_ORTHOLOGUE AFUA_6G07600)-RELATED"/>
    <property type="match status" value="1"/>
</dbReference>
<dbReference type="InterPro" id="IPR017938">
    <property type="entry name" value="Riboflavin_synthase-like_b-brl"/>
</dbReference>
<dbReference type="Pfam" id="PF00175">
    <property type="entry name" value="NAD_binding_1"/>
    <property type="match status" value="1"/>
</dbReference>
<dbReference type="InterPro" id="IPR012675">
    <property type="entry name" value="Beta-grasp_dom_sf"/>
</dbReference>
<dbReference type="Gene3D" id="3.40.50.80">
    <property type="entry name" value="Nucleotide-binding domain of ferredoxin-NADP reductase (FNR) module"/>
    <property type="match status" value="1"/>
</dbReference>
<gene>
    <name evidence="3" type="ORF">A5481_16130</name>
</gene>
<dbReference type="CDD" id="cd06184">
    <property type="entry name" value="flavohem_like_fad_nad_binding"/>
    <property type="match status" value="1"/>
</dbReference>
<dbReference type="GO" id="GO:0051537">
    <property type="term" value="F:2 iron, 2 sulfur cluster binding"/>
    <property type="evidence" value="ECO:0007669"/>
    <property type="project" value="InterPro"/>
</dbReference>
<protein>
    <submittedName>
        <fullName evidence="3">FAD-binding oxidoreductase</fullName>
    </submittedName>
</protein>
<comment type="caution">
    <text evidence="3">The sequence shown here is derived from an EMBL/GenBank/DDBJ whole genome shotgun (WGS) entry which is preliminary data.</text>
</comment>
<dbReference type="Gene3D" id="3.10.20.30">
    <property type="match status" value="1"/>
</dbReference>
<dbReference type="Gene3D" id="2.40.30.10">
    <property type="entry name" value="Translation factors"/>
    <property type="match status" value="1"/>
</dbReference>
<accession>A0A179S8X0</accession>
<dbReference type="InterPro" id="IPR008333">
    <property type="entry name" value="Cbr1-like_FAD-bd_dom"/>
</dbReference>
<dbReference type="Pfam" id="PF00970">
    <property type="entry name" value="FAD_binding_6"/>
    <property type="match status" value="1"/>
</dbReference>
<dbReference type="RefSeq" id="WP_048437108.1">
    <property type="nucleotide sequence ID" value="NZ_LWHQ01000029.1"/>
</dbReference>
<feature type="domain" description="FAD-binding FR-type" evidence="2">
    <location>
        <begin position="320"/>
        <end position="423"/>
    </location>
</feature>
<dbReference type="GO" id="GO:0016491">
    <property type="term" value="F:oxidoreductase activity"/>
    <property type="evidence" value="ECO:0007669"/>
    <property type="project" value="InterPro"/>
</dbReference>
<organism evidence="3 4">
    <name type="scientific">Methylobacterium platani</name>
    <dbReference type="NCBI Taxonomy" id="427683"/>
    <lineage>
        <taxon>Bacteria</taxon>
        <taxon>Pseudomonadati</taxon>
        <taxon>Pseudomonadota</taxon>
        <taxon>Alphaproteobacteria</taxon>
        <taxon>Hyphomicrobiales</taxon>
        <taxon>Methylobacteriaceae</taxon>
        <taxon>Methylobacterium</taxon>
    </lineage>
</organism>
<proteinExistence type="predicted"/>
<dbReference type="SUPFAM" id="SSF63380">
    <property type="entry name" value="Riboflavin synthase domain-like"/>
    <property type="match status" value="1"/>
</dbReference>
<evidence type="ECO:0000259" key="1">
    <source>
        <dbReference type="PROSITE" id="PS51085"/>
    </source>
</evidence>
<dbReference type="PANTHER" id="PTHR42815:SF2">
    <property type="entry name" value="FAD-BINDING, PUTATIVE (AFU_ORTHOLOGUE AFUA_6G07600)-RELATED"/>
    <property type="match status" value="1"/>
</dbReference>
<dbReference type="SUPFAM" id="SSF50475">
    <property type="entry name" value="FMN-binding split barrel"/>
    <property type="match status" value="1"/>
</dbReference>
<dbReference type="Pfam" id="PF00111">
    <property type="entry name" value="Fer2"/>
    <property type="match status" value="1"/>
</dbReference>
<dbReference type="AlphaFoldDB" id="A0A179S8X0"/>
<dbReference type="PROSITE" id="PS51085">
    <property type="entry name" value="2FE2S_FER_2"/>
    <property type="match status" value="1"/>
</dbReference>
<dbReference type="InterPro" id="IPR001041">
    <property type="entry name" value="2Fe-2S_ferredoxin-type"/>
</dbReference>
<dbReference type="InterPro" id="IPR039261">
    <property type="entry name" value="FNR_nucleotide-bd"/>
</dbReference>
<dbReference type="OrthoDB" id="9786134at2"/>
<dbReference type="InterPro" id="IPR006058">
    <property type="entry name" value="2Fe2S_fd_BS"/>
</dbReference>
<dbReference type="InterPro" id="IPR017927">
    <property type="entry name" value="FAD-bd_FR_type"/>
</dbReference>
<dbReference type="InterPro" id="IPR036010">
    <property type="entry name" value="2Fe-2S_ferredoxin-like_sf"/>
</dbReference>
<dbReference type="InterPro" id="IPR012349">
    <property type="entry name" value="Split_barrel_FMN-bd"/>
</dbReference>
<dbReference type="SUPFAM" id="SSF52343">
    <property type="entry name" value="Ferredoxin reductase-like, C-terminal NADP-linked domain"/>
    <property type="match status" value="1"/>
</dbReference>
<dbReference type="PROSITE" id="PS00197">
    <property type="entry name" value="2FE2S_FER_1"/>
    <property type="match status" value="1"/>
</dbReference>
<name>A0A179S8X0_9HYPH</name>
<dbReference type="InterPro" id="IPR001433">
    <property type="entry name" value="OxRdtase_FAD/NAD-bd"/>
</dbReference>
<dbReference type="CDD" id="cd00207">
    <property type="entry name" value="fer2"/>
    <property type="match status" value="1"/>
</dbReference>
<feature type="domain" description="2Fe-2S ferredoxin-type" evidence="1">
    <location>
        <begin position="583"/>
        <end position="668"/>
    </location>
</feature>
<reference evidence="3 4" key="1">
    <citation type="submission" date="2016-04" db="EMBL/GenBank/DDBJ databases">
        <authorList>
            <person name="Evans L.H."/>
            <person name="Alamgir A."/>
            <person name="Owens N."/>
            <person name="Weber N.D."/>
            <person name="Virtaneva K."/>
            <person name="Barbian K."/>
            <person name="Babar A."/>
            <person name="Rosenke K."/>
        </authorList>
    </citation>
    <scope>NUCLEOTIDE SEQUENCE [LARGE SCALE GENOMIC DNA]</scope>
    <source>
        <strain evidence="3 4">PMB02</strain>
    </source>
</reference>
<dbReference type="Proteomes" id="UP000078316">
    <property type="component" value="Unassembled WGS sequence"/>
</dbReference>
<evidence type="ECO:0000259" key="2">
    <source>
        <dbReference type="PROSITE" id="PS51384"/>
    </source>
</evidence>
<dbReference type="SUPFAM" id="SSF54292">
    <property type="entry name" value="2Fe-2S ferredoxin-like"/>
    <property type="match status" value="1"/>
</dbReference>